<dbReference type="Proteomes" id="UP000824120">
    <property type="component" value="Chromosome 12"/>
</dbReference>
<name>A0A9J5W6J3_SOLCO</name>
<comment type="caution">
    <text evidence="1">The sequence shown here is derived from an EMBL/GenBank/DDBJ whole genome shotgun (WGS) entry which is preliminary data.</text>
</comment>
<keyword evidence="2" id="KW-1185">Reference proteome</keyword>
<dbReference type="EMBL" id="JACXVP010000012">
    <property type="protein sequence ID" value="KAG5570967.1"/>
    <property type="molecule type" value="Genomic_DNA"/>
</dbReference>
<reference evidence="1 2" key="1">
    <citation type="submission" date="2020-09" db="EMBL/GenBank/DDBJ databases">
        <title>De no assembly of potato wild relative species, Solanum commersonii.</title>
        <authorList>
            <person name="Cho K."/>
        </authorList>
    </citation>
    <scope>NUCLEOTIDE SEQUENCE [LARGE SCALE GENOMIC DNA]</scope>
    <source>
        <strain evidence="1">LZ3.2</strain>
        <tissue evidence="1">Leaf</tissue>
    </source>
</reference>
<proteinExistence type="predicted"/>
<sequence>MHVEDIDLLEDEYFLFEQNIFKVSLQNLKNVMVMPFCSSTRSFDAIKLHQFLKFLPEHAINPDKLVIVPEHKDYNSCSTNTSNLMKHLLAFPTSAIISFQQINHNVFYS</sequence>
<organism evidence="1 2">
    <name type="scientific">Solanum commersonii</name>
    <name type="common">Commerson's wild potato</name>
    <name type="synonym">Commerson's nightshade</name>
    <dbReference type="NCBI Taxonomy" id="4109"/>
    <lineage>
        <taxon>Eukaryota</taxon>
        <taxon>Viridiplantae</taxon>
        <taxon>Streptophyta</taxon>
        <taxon>Embryophyta</taxon>
        <taxon>Tracheophyta</taxon>
        <taxon>Spermatophyta</taxon>
        <taxon>Magnoliopsida</taxon>
        <taxon>eudicotyledons</taxon>
        <taxon>Gunneridae</taxon>
        <taxon>Pentapetalae</taxon>
        <taxon>asterids</taxon>
        <taxon>lamiids</taxon>
        <taxon>Solanales</taxon>
        <taxon>Solanaceae</taxon>
        <taxon>Solanoideae</taxon>
        <taxon>Solaneae</taxon>
        <taxon>Solanum</taxon>
    </lineage>
</organism>
<evidence type="ECO:0000313" key="2">
    <source>
        <dbReference type="Proteomes" id="UP000824120"/>
    </source>
</evidence>
<evidence type="ECO:0000313" key="1">
    <source>
        <dbReference type="EMBL" id="KAG5570967.1"/>
    </source>
</evidence>
<gene>
    <name evidence="1" type="ORF">H5410_060733</name>
</gene>
<dbReference type="AlphaFoldDB" id="A0A9J5W6J3"/>
<accession>A0A9J5W6J3</accession>
<protein>
    <submittedName>
        <fullName evidence="1">Uncharacterized protein</fullName>
    </submittedName>
</protein>